<feature type="domain" description="Glutamine amidotransferase" evidence="2">
    <location>
        <begin position="3"/>
        <end position="187"/>
    </location>
</feature>
<name>A0ABV4BQD2_9CLOT</name>
<dbReference type="Gene3D" id="3.40.50.880">
    <property type="match status" value="1"/>
</dbReference>
<protein>
    <submittedName>
        <fullName evidence="3">Aminodeoxychorismate/anthranilate synthase component II</fullName>
    </submittedName>
</protein>
<proteinExistence type="predicted"/>
<dbReference type="SUPFAM" id="SSF52317">
    <property type="entry name" value="Class I glutamine amidotransferase-like"/>
    <property type="match status" value="1"/>
</dbReference>
<evidence type="ECO:0000313" key="4">
    <source>
        <dbReference type="Proteomes" id="UP001564657"/>
    </source>
</evidence>
<dbReference type="PANTHER" id="PTHR43418:SF4">
    <property type="entry name" value="MULTIFUNCTIONAL TRYPTOPHAN BIOSYNTHESIS PROTEIN"/>
    <property type="match status" value="1"/>
</dbReference>
<dbReference type="Pfam" id="PF00117">
    <property type="entry name" value="GATase"/>
    <property type="match status" value="1"/>
</dbReference>
<evidence type="ECO:0000259" key="2">
    <source>
        <dbReference type="Pfam" id="PF00117"/>
    </source>
</evidence>
<dbReference type="InterPro" id="IPR050472">
    <property type="entry name" value="Anth_synth/Amidotransfase"/>
</dbReference>
<comment type="caution">
    <text evidence="3">The sequence shown here is derived from an EMBL/GenBank/DDBJ whole genome shotgun (WGS) entry which is preliminary data.</text>
</comment>
<reference evidence="3 4" key="1">
    <citation type="submission" date="2024-08" db="EMBL/GenBank/DDBJ databases">
        <title>Clostridium lapicellarii sp. nov., and Clostridium renhuaiense sp. nov., two species isolated from the mud in a fermentation cellar used for producing sauce-flavour Chinese liquors.</title>
        <authorList>
            <person name="Yang F."/>
            <person name="Wang H."/>
            <person name="Chen L.Q."/>
            <person name="Zhou N."/>
            <person name="Lu J.J."/>
            <person name="Pu X.X."/>
            <person name="Wan B."/>
            <person name="Wang L."/>
            <person name="Liu S.J."/>
        </authorList>
    </citation>
    <scope>NUCLEOTIDE SEQUENCE [LARGE SCALE GENOMIC DNA]</scope>
    <source>
        <strain evidence="3 4">MT-5</strain>
    </source>
</reference>
<dbReference type="Proteomes" id="UP001564657">
    <property type="component" value="Unassembled WGS sequence"/>
</dbReference>
<dbReference type="InterPro" id="IPR017926">
    <property type="entry name" value="GATASE"/>
</dbReference>
<dbReference type="NCBIfam" id="TIGR00566">
    <property type="entry name" value="trpG_papA"/>
    <property type="match status" value="1"/>
</dbReference>
<dbReference type="CDD" id="cd01743">
    <property type="entry name" value="GATase1_Anthranilate_Synthase"/>
    <property type="match status" value="1"/>
</dbReference>
<dbReference type="PANTHER" id="PTHR43418">
    <property type="entry name" value="MULTIFUNCTIONAL TRYPTOPHAN BIOSYNTHESIS PROTEIN-RELATED"/>
    <property type="match status" value="1"/>
</dbReference>
<keyword evidence="4" id="KW-1185">Reference proteome</keyword>
<dbReference type="EMBL" id="JBGEWD010000005">
    <property type="protein sequence ID" value="MEY7999936.1"/>
    <property type="molecule type" value="Genomic_DNA"/>
</dbReference>
<dbReference type="RefSeq" id="WP_369703826.1">
    <property type="nucleotide sequence ID" value="NZ_JBGEWD010000005.1"/>
</dbReference>
<dbReference type="InterPro" id="IPR006221">
    <property type="entry name" value="TrpG/PapA_dom"/>
</dbReference>
<evidence type="ECO:0000256" key="1">
    <source>
        <dbReference type="ARBA" id="ARBA00022962"/>
    </source>
</evidence>
<dbReference type="PRINTS" id="PR00099">
    <property type="entry name" value="CPSGATASE"/>
</dbReference>
<accession>A0ABV4BQD2</accession>
<dbReference type="PRINTS" id="PR00097">
    <property type="entry name" value="ANTSNTHASEII"/>
</dbReference>
<dbReference type="PRINTS" id="PR00096">
    <property type="entry name" value="GATASE"/>
</dbReference>
<dbReference type="InterPro" id="IPR029062">
    <property type="entry name" value="Class_I_gatase-like"/>
</dbReference>
<evidence type="ECO:0000313" key="3">
    <source>
        <dbReference type="EMBL" id="MEY7999936.1"/>
    </source>
</evidence>
<organism evidence="3 4">
    <name type="scientific">Clostridium moutaii</name>
    <dbReference type="NCBI Taxonomy" id="3240932"/>
    <lineage>
        <taxon>Bacteria</taxon>
        <taxon>Bacillati</taxon>
        <taxon>Bacillota</taxon>
        <taxon>Clostridia</taxon>
        <taxon>Eubacteriales</taxon>
        <taxon>Clostridiaceae</taxon>
        <taxon>Clostridium</taxon>
    </lineage>
</organism>
<keyword evidence="1" id="KW-0315">Glutamine amidotransferase</keyword>
<sequence length="200" mass="22534">MFLMIDNYDSFVYNLVRYLEELNEDVKTCRNNKLTLDDIENMNPDGIIISPGPKSPKDAGICIDVIKKFSGHIPILGICLGHQSIAYAFGGKIIKGREPVHGKVSQVYHNGMGIFKDIKNPVKVTRYHSLIVDKDTLPECLKISCETSDGVIMGIRHKKFLVEGVQFHPEAELTECGHEMLKNFLEEAKIQLKKKFSSLV</sequence>
<gene>
    <name evidence="3" type="ORF">AB8U03_06955</name>
</gene>
<dbReference type="PROSITE" id="PS51273">
    <property type="entry name" value="GATASE_TYPE_1"/>
    <property type="match status" value="1"/>
</dbReference>